<dbReference type="InterPro" id="IPR011993">
    <property type="entry name" value="PH-like_dom_sf"/>
</dbReference>
<comment type="similarity">
    <text evidence="2">Belongs to the TRAFAC class myosin-kinesin ATPase superfamily. Myosin family.</text>
</comment>
<dbReference type="AlphaFoldDB" id="A0A8X6NWT1"/>
<dbReference type="GO" id="GO:0048731">
    <property type="term" value="P:system development"/>
    <property type="evidence" value="ECO:0007669"/>
    <property type="project" value="UniProtKB-ARBA"/>
</dbReference>
<dbReference type="InterPro" id="IPR035963">
    <property type="entry name" value="FERM_2"/>
</dbReference>
<name>A0A8X6NWT1_NEPPI</name>
<dbReference type="GO" id="GO:0009887">
    <property type="term" value="P:animal organ morphogenesis"/>
    <property type="evidence" value="ECO:0007669"/>
    <property type="project" value="UniProtKB-ARBA"/>
</dbReference>
<dbReference type="Proteomes" id="UP000887013">
    <property type="component" value="Unassembled WGS sequence"/>
</dbReference>
<dbReference type="SUPFAM" id="SSF47031">
    <property type="entry name" value="Second domain of FERM"/>
    <property type="match status" value="1"/>
</dbReference>
<dbReference type="InterPro" id="IPR038185">
    <property type="entry name" value="MyTH4_dom_sf"/>
</dbReference>
<dbReference type="GO" id="GO:0003779">
    <property type="term" value="F:actin binding"/>
    <property type="evidence" value="ECO:0007669"/>
    <property type="project" value="UniProtKB-KW"/>
</dbReference>
<dbReference type="Gene3D" id="1.25.40.530">
    <property type="entry name" value="MyTH4 domain"/>
    <property type="match status" value="1"/>
</dbReference>
<dbReference type="CDD" id="cd13201">
    <property type="entry name" value="FERM_C_MyoXV"/>
    <property type="match status" value="1"/>
</dbReference>
<dbReference type="GO" id="GO:0071944">
    <property type="term" value="C:cell periphery"/>
    <property type="evidence" value="ECO:0007669"/>
    <property type="project" value="UniProtKB-ARBA"/>
</dbReference>
<accession>A0A8X6NWT1</accession>
<sequence>MVTVKILERWSGENRFGCVIVRMKSFVLWFRQQACFGAPKYEMLRTRDGSIRGSIKLIESLKTKKGKSKKGKDTSDWTWKELADMVKYTKSPLLASLLKFEAPELNKLALECFVAIMRYMGDYPMTKNQTEVDCVYTILVTCHKYPQLRDEVYCQLMKQTTNNKSPKPDSCQRGWRLFSIVVAYFECSDALKPYLFKYLETAAYDKRRAYHGTAMVCLQNLRKTFKYGGRKNVPSIEEISAISAGRNSKRQIYRLPGGTERVINTKSTTVVQDIIEEICTILNVRNQLEMEEFSLYCIVEGDPYTMPLNREEYILDVTTELLKNGQVFYLIFCRSVWYYPLRLDNHLYIEVIFNQVAPDYLEGLLLVMPGERVKDQNVADIAKVAALLHRAADMEHTPAKEEVKYLLPKPILGVRDIRPAQWVEYVQQNWPQMTALTTTEAKAQCLDILQKWPLFGSCFFIVKWIRGDAMPVDHILALNKEGVHFLEVVTHETTWKYPFSEVISTRKVRAEDGTLFLDMKCGNLMVQKITRIQTDQAHEVSRLIRQYINIEQKHRGVSNGDAPHDLTLSRHIDK</sequence>
<keyword evidence="4" id="KW-0677">Repeat</keyword>
<evidence type="ECO:0000256" key="3">
    <source>
        <dbReference type="ARBA" id="ARBA00022490"/>
    </source>
</evidence>
<protein>
    <submittedName>
        <fullName evidence="8">Unconventional myosin-XV</fullName>
    </submittedName>
</protein>
<dbReference type="Pfam" id="PF00784">
    <property type="entry name" value="MyTH4"/>
    <property type="match status" value="1"/>
</dbReference>
<dbReference type="InterPro" id="IPR041795">
    <property type="entry name" value="MyoXV_FERM_C"/>
</dbReference>
<dbReference type="SMART" id="SM00139">
    <property type="entry name" value="MyTH4"/>
    <property type="match status" value="1"/>
</dbReference>
<dbReference type="GO" id="GO:0005737">
    <property type="term" value="C:cytoplasm"/>
    <property type="evidence" value="ECO:0007669"/>
    <property type="project" value="UniProtKB-SubCell"/>
</dbReference>
<keyword evidence="3" id="KW-0963">Cytoplasm</keyword>
<evidence type="ECO:0000313" key="8">
    <source>
        <dbReference type="EMBL" id="GFT35853.1"/>
    </source>
</evidence>
<dbReference type="EMBL" id="BMAW01062440">
    <property type="protein sequence ID" value="GFT35853.1"/>
    <property type="molecule type" value="Genomic_DNA"/>
</dbReference>
<keyword evidence="5" id="KW-0009">Actin-binding</keyword>
<dbReference type="PANTHER" id="PTHR22692">
    <property type="entry name" value="MYOSIN VII, XV"/>
    <property type="match status" value="1"/>
</dbReference>
<dbReference type="PANTHER" id="PTHR22692:SF26">
    <property type="entry name" value="SH3 DOMAIN-CONTAINING PROTEIN"/>
    <property type="match status" value="1"/>
</dbReference>
<dbReference type="PROSITE" id="PS51016">
    <property type="entry name" value="MYTH4"/>
    <property type="match status" value="1"/>
</dbReference>
<evidence type="ECO:0000256" key="2">
    <source>
        <dbReference type="ARBA" id="ARBA00008314"/>
    </source>
</evidence>
<dbReference type="CDD" id="cd14473">
    <property type="entry name" value="FERM_B-lobe"/>
    <property type="match status" value="1"/>
</dbReference>
<dbReference type="SMART" id="SM00295">
    <property type="entry name" value="B41"/>
    <property type="match status" value="1"/>
</dbReference>
<evidence type="ECO:0000256" key="1">
    <source>
        <dbReference type="ARBA" id="ARBA00004496"/>
    </source>
</evidence>
<dbReference type="InterPro" id="IPR000299">
    <property type="entry name" value="FERM_domain"/>
</dbReference>
<evidence type="ECO:0000259" key="7">
    <source>
        <dbReference type="PROSITE" id="PS51016"/>
    </source>
</evidence>
<evidence type="ECO:0000256" key="5">
    <source>
        <dbReference type="ARBA" id="ARBA00023203"/>
    </source>
</evidence>
<feature type="domain" description="MyTH4" evidence="7">
    <location>
        <begin position="88"/>
        <end position="243"/>
    </location>
</feature>
<feature type="domain" description="FERM" evidence="6">
    <location>
        <begin position="248"/>
        <end position="555"/>
    </location>
</feature>
<reference evidence="8" key="1">
    <citation type="submission" date="2020-08" db="EMBL/GenBank/DDBJ databases">
        <title>Multicomponent nature underlies the extraordinary mechanical properties of spider dragline silk.</title>
        <authorList>
            <person name="Kono N."/>
            <person name="Nakamura H."/>
            <person name="Mori M."/>
            <person name="Yoshida Y."/>
            <person name="Ohtoshi R."/>
            <person name="Malay A.D."/>
            <person name="Moran D.A.P."/>
            <person name="Tomita M."/>
            <person name="Numata K."/>
            <person name="Arakawa K."/>
        </authorList>
    </citation>
    <scope>NUCLEOTIDE SEQUENCE</scope>
</reference>
<dbReference type="InterPro" id="IPR000857">
    <property type="entry name" value="MyTH4_dom"/>
</dbReference>
<gene>
    <name evidence="8" type="primary">MYO15A</name>
    <name evidence="8" type="ORF">NPIL_606561</name>
</gene>
<dbReference type="Gene3D" id="2.30.29.30">
    <property type="entry name" value="Pleckstrin-homology domain (PH domain)/Phosphotyrosine-binding domain (PTB)"/>
    <property type="match status" value="1"/>
</dbReference>
<dbReference type="InterPro" id="IPR019749">
    <property type="entry name" value="Band_41_domain"/>
</dbReference>
<dbReference type="PROSITE" id="PS50057">
    <property type="entry name" value="FERM_3"/>
    <property type="match status" value="1"/>
</dbReference>
<evidence type="ECO:0000259" key="6">
    <source>
        <dbReference type="PROSITE" id="PS50057"/>
    </source>
</evidence>
<dbReference type="InterPro" id="IPR019748">
    <property type="entry name" value="FERM_central"/>
</dbReference>
<dbReference type="SUPFAM" id="SSF50729">
    <property type="entry name" value="PH domain-like"/>
    <property type="match status" value="1"/>
</dbReference>
<keyword evidence="9" id="KW-1185">Reference proteome</keyword>
<evidence type="ECO:0000256" key="4">
    <source>
        <dbReference type="ARBA" id="ARBA00022737"/>
    </source>
</evidence>
<comment type="caution">
    <text evidence="8">The sequence shown here is derived from an EMBL/GenBank/DDBJ whole genome shotgun (WGS) entry which is preliminary data.</text>
</comment>
<evidence type="ECO:0000313" key="9">
    <source>
        <dbReference type="Proteomes" id="UP000887013"/>
    </source>
</evidence>
<proteinExistence type="inferred from homology"/>
<comment type="subcellular location">
    <subcellularLocation>
        <location evidence="1">Cytoplasm</location>
    </subcellularLocation>
</comment>
<dbReference type="InterPro" id="IPR051567">
    <property type="entry name" value="Unconventional_Myosin_ATPase"/>
</dbReference>
<organism evidence="8 9">
    <name type="scientific">Nephila pilipes</name>
    <name type="common">Giant wood spider</name>
    <name type="synonym">Nephila maculata</name>
    <dbReference type="NCBI Taxonomy" id="299642"/>
    <lineage>
        <taxon>Eukaryota</taxon>
        <taxon>Metazoa</taxon>
        <taxon>Ecdysozoa</taxon>
        <taxon>Arthropoda</taxon>
        <taxon>Chelicerata</taxon>
        <taxon>Arachnida</taxon>
        <taxon>Araneae</taxon>
        <taxon>Araneomorphae</taxon>
        <taxon>Entelegynae</taxon>
        <taxon>Araneoidea</taxon>
        <taxon>Nephilidae</taxon>
        <taxon>Nephila</taxon>
    </lineage>
</organism>
<dbReference type="Pfam" id="PF00373">
    <property type="entry name" value="FERM_M"/>
    <property type="match status" value="1"/>
</dbReference>
<dbReference type="GO" id="GO:0005856">
    <property type="term" value="C:cytoskeleton"/>
    <property type="evidence" value="ECO:0007669"/>
    <property type="project" value="InterPro"/>
</dbReference>
<dbReference type="OrthoDB" id="8182952at2759"/>